<evidence type="ECO:0000256" key="4">
    <source>
        <dbReference type="ARBA" id="ARBA00022989"/>
    </source>
</evidence>
<gene>
    <name evidence="7" type="ORF">CBRE1094_LOCUS20950</name>
</gene>
<dbReference type="GO" id="GO:0016020">
    <property type="term" value="C:membrane"/>
    <property type="evidence" value="ECO:0007669"/>
    <property type="project" value="UniProtKB-SubCell"/>
</dbReference>
<dbReference type="InterPro" id="IPR018247">
    <property type="entry name" value="EF_Hand_1_Ca_BS"/>
</dbReference>
<comment type="similarity">
    <text evidence="2">Belongs to the FUN14 family.</text>
</comment>
<dbReference type="PANTHER" id="PTHR21346">
    <property type="entry name" value="FUN14 DOMAIN CONTAINING"/>
    <property type="match status" value="1"/>
</dbReference>
<dbReference type="EMBL" id="HBGU01038310">
    <property type="protein sequence ID" value="CAD9465168.1"/>
    <property type="molecule type" value="Transcribed_RNA"/>
</dbReference>
<evidence type="ECO:0000256" key="6">
    <source>
        <dbReference type="SAM" id="Coils"/>
    </source>
</evidence>
<evidence type="ECO:0000313" key="7">
    <source>
        <dbReference type="EMBL" id="CAD9465168.1"/>
    </source>
</evidence>
<dbReference type="PROSITE" id="PS00018">
    <property type="entry name" value="EF_HAND_1"/>
    <property type="match status" value="1"/>
</dbReference>
<dbReference type="AlphaFoldDB" id="A0A7S2DV80"/>
<keyword evidence="3" id="KW-0812">Transmembrane</keyword>
<evidence type="ECO:0008006" key="8">
    <source>
        <dbReference type="Google" id="ProtNLM"/>
    </source>
</evidence>
<dbReference type="Pfam" id="PF04930">
    <property type="entry name" value="FUN14"/>
    <property type="match status" value="1"/>
</dbReference>
<dbReference type="PROSITE" id="PS51257">
    <property type="entry name" value="PROKAR_LIPOPROTEIN"/>
    <property type="match status" value="1"/>
</dbReference>
<evidence type="ECO:0000256" key="5">
    <source>
        <dbReference type="ARBA" id="ARBA00023136"/>
    </source>
</evidence>
<evidence type="ECO:0000256" key="2">
    <source>
        <dbReference type="ARBA" id="ARBA00009160"/>
    </source>
</evidence>
<dbReference type="InterPro" id="IPR007014">
    <property type="entry name" value="FUN14"/>
</dbReference>
<keyword evidence="5" id="KW-0472">Membrane</keyword>
<keyword evidence="6" id="KW-0175">Coiled coil</keyword>
<reference evidence="7" key="1">
    <citation type="submission" date="2021-01" db="EMBL/GenBank/DDBJ databases">
        <authorList>
            <person name="Corre E."/>
            <person name="Pelletier E."/>
            <person name="Niang G."/>
            <person name="Scheremetjew M."/>
            <person name="Finn R."/>
            <person name="Kale V."/>
            <person name="Holt S."/>
            <person name="Cochrane G."/>
            <person name="Meng A."/>
            <person name="Brown T."/>
            <person name="Cohen L."/>
        </authorList>
    </citation>
    <scope>NUCLEOTIDE SEQUENCE</scope>
    <source>
        <strain evidence="7">UTEX LB 985</strain>
    </source>
</reference>
<proteinExistence type="inferred from homology"/>
<sequence>MFAQRVVAGLMRSSPKAAVAMSAAMGCAQTSSPSECAWFWGKSKEVVMLETRTAKLEEEVKLLEKEKQTLEEKISTTTLWSVFRETAPEGGADLLAYGKEKAGAAIEAGLPQDISYGFAAGGCVGYASKIALKVMAATAGGVFIFLQLLQYNEIIKINHARLGELFKSLGDLDGDGDVDADDLRIAKDKYMAVMGHGLATGSGFAGGFMLGFRRG</sequence>
<dbReference type="PANTHER" id="PTHR21346:SF10">
    <property type="entry name" value="TRANSMEMBRANE PROTEIN"/>
    <property type="match status" value="1"/>
</dbReference>
<protein>
    <recommendedName>
        <fullName evidence="8">EF-hand domain-containing protein</fullName>
    </recommendedName>
</protein>
<evidence type="ECO:0000256" key="1">
    <source>
        <dbReference type="ARBA" id="ARBA00004370"/>
    </source>
</evidence>
<keyword evidence="4" id="KW-1133">Transmembrane helix</keyword>
<organism evidence="7">
    <name type="scientific">Haptolina brevifila</name>
    <dbReference type="NCBI Taxonomy" id="156173"/>
    <lineage>
        <taxon>Eukaryota</taxon>
        <taxon>Haptista</taxon>
        <taxon>Haptophyta</taxon>
        <taxon>Prymnesiophyceae</taxon>
        <taxon>Prymnesiales</taxon>
        <taxon>Prymnesiaceae</taxon>
        <taxon>Haptolina</taxon>
    </lineage>
</organism>
<name>A0A7S2DV80_9EUKA</name>
<accession>A0A7S2DV80</accession>
<evidence type="ECO:0000256" key="3">
    <source>
        <dbReference type="ARBA" id="ARBA00022692"/>
    </source>
</evidence>
<feature type="coiled-coil region" evidence="6">
    <location>
        <begin position="46"/>
        <end position="73"/>
    </location>
</feature>
<comment type="subcellular location">
    <subcellularLocation>
        <location evidence="1">Membrane</location>
    </subcellularLocation>
</comment>